<keyword evidence="3" id="KW-1185">Reference proteome</keyword>
<reference evidence="2 3" key="1">
    <citation type="journal article" date="2014" name="Genome Biol.">
        <title>Transcriptome and methylome profiling reveals relics of genome dominance in the mesopolyploid Brassica oleracea.</title>
        <authorList>
            <person name="Parkin I.A."/>
            <person name="Koh C."/>
            <person name="Tang H."/>
            <person name="Robinson S.J."/>
            <person name="Kagale S."/>
            <person name="Clarke W.E."/>
            <person name="Town C.D."/>
            <person name="Nixon J."/>
            <person name="Krishnakumar V."/>
            <person name="Bidwell S.L."/>
            <person name="Denoeud F."/>
            <person name="Belcram H."/>
            <person name="Links M.G."/>
            <person name="Just J."/>
            <person name="Clarke C."/>
            <person name="Bender T."/>
            <person name="Huebert T."/>
            <person name="Mason A.S."/>
            <person name="Pires J.C."/>
            <person name="Barker G."/>
            <person name="Moore J."/>
            <person name="Walley P.G."/>
            <person name="Manoli S."/>
            <person name="Batley J."/>
            <person name="Edwards D."/>
            <person name="Nelson M.N."/>
            <person name="Wang X."/>
            <person name="Paterson A.H."/>
            <person name="King G."/>
            <person name="Bancroft I."/>
            <person name="Chalhoub B."/>
            <person name="Sharpe A.G."/>
        </authorList>
    </citation>
    <scope>NUCLEOTIDE SEQUENCE</scope>
    <source>
        <strain evidence="2 3">cv. TO1000</strain>
    </source>
</reference>
<dbReference type="HOGENOM" id="CLU_710939_0_0_1"/>
<dbReference type="PANTHER" id="PTHR47600">
    <property type="entry name" value="NUCLEIC ACID-BINDING, OB-FOLD-LIKE PROTEIN"/>
    <property type="match status" value="1"/>
</dbReference>
<organism evidence="2 3">
    <name type="scientific">Brassica oleracea var. oleracea</name>
    <dbReference type="NCBI Taxonomy" id="109376"/>
    <lineage>
        <taxon>Eukaryota</taxon>
        <taxon>Viridiplantae</taxon>
        <taxon>Streptophyta</taxon>
        <taxon>Embryophyta</taxon>
        <taxon>Tracheophyta</taxon>
        <taxon>Spermatophyta</taxon>
        <taxon>Magnoliopsida</taxon>
        <taxon>eudicotyledons</taxon>
        <taxon>Gunneridae</taxon>
        <taxon>Pentapetalae</taxon>
        <taxon>rosids</taxon>
        <taxon>malvids</taxon>
        <taxon>Brassicales</taxon>
        <taxon>Brassicaceae</taxon>
        <taxon>Brassiceae</taxon>
        <taxon>Brassica</taxon>
    </lineage>
</organism>
<dbReference type="Gramene" id="Bo8g108870.1">
    <property type="protein sequence ID" value="Bo8g108870.1"/>
    <property type="gene ID" value="Bo8g108870"/>
</dbReference>
<evidence type="ECO:0000313" key="3">
    <source>
        <dbReference type="Proteomes" id="UP000032141"/>
    </source>
</evidence>
<protein>
    <recommendedName>
        <fullName evidence="1">S1 motif domain-containing protein</fullName>
    </recommendedName>
</protein>
<dbReference type="PANTHER" id="PTHR47600:SF1">
    <property type="entry name" value="NUCLEIC ACID-BINDING, OB-FOLD-LIKE PROTEIN"/>
    <property type="match status" value="1"/>
</dbReference>
<dbReference type="Proteomes" id="UP000032141">
    <property type="component" value="Chromosome C8"/>
</dbReference>
<reference evidence="2" key="2">
    <citation type="submission" date="2015-03" db="UniProtKB">
        <authorList>
            <consortium name="EnsemblPlants"/>
        </authorList>
    </citation>
    <scope>IDENTIFICATION</scope>
</reference>
<feature type="domain" description="S1 motif" evidence="1">
    <location>
        <begin position="39"/>
        <end position="126"/>
    </location>
</feature>
<dbReference type="InterPro" id="IPR003029">
    <property type="entry name" value="S1_domain"/>
</dbReference>
<dbReference type="EnsemblPlants" id="Bo8g108870.1">
    <property type="protein sequence ID" value="Bo8g108870.1"/>
    <property type="gene ID" value="Bo8g108870"/>
</dbReference>
<evidence type="ECO:0000313" key="2">
    <source>
        <dbReference type="EnsemblPlants" id="Bo8g108870.1"/>
    </source>
</evidence>
<sequence>EKFSSPSLSASSPSSTQQEIIFSVPTTTASKVMDFLEYGQELSVNVTDVTTRGYEVCFGPLRGFLPYNQLVHASKFGSFQAWAKPDLKDPSRHQKKSFVHSFVGYTLSVRVLTADKSTGILILTMKPVEGVEGLELNGSDAAIRKSSIRRIAVEGYDSSSRKNVVEEGLRKHFASRGIKLIHASAHELDYRGTILCRFALIYVNEEDGEKALKLDGSDMGAMAEPNESFTRGIFHRGQLPPLLLPPSATAWEDVFYELRLTLLTAIALSISWLLPKNKTNTYSARCMLQDLVRGVFPRSGCFVFGDGCCVVYLHGDAIGKALKLSGGSVGGFKIVVHEVLPIKKVGGGGVSNARGLAMAEKDEAARLAMAEKDKAILCEGNQKTIMTTD</sequence>
<dbReference type="InterPro" id="IPR012340">
    <property type="entry name" value="NA-bd_OB-fold"/>
</dbReference>
<dbReference type="SUPFAM" id="SSF50249">
    <property type="entry name" value="Nucleic acid-binding proteins"/>
    <property type="match status" value="1"/>
</dbReference>
<name>A0A0D3DXY7_BRAOL</name>
<dbReference type="PROSITE" id="PS50126">
    <property type="entry name" value="S1"/>
    <property type="match status" value="1"/>
</dbReference>
<dbReference type="AlphaFoldDB" id="A0A0D3DXY7"/>
<evidence type="ECO:0000259" key="1">
    <source>
        <dbReference type="PROSITE" id="PS50126"/>
    </source>
</evidence>
<accession>A0A0D3DXY7</accession>
<dbReference type="GO" id="GO:0003676">
    <property type="term" value="F:nucleic acid binding"/>
    <property type="evidence" value="ECO:0007669"/>
    <property type="project" value="InterPro"/>
</dbReference>
<proteinExistence type="predicted"/>